<comment type="caution">
    <text evidence="3">The sequence shown here is derived from an EMBL/GenBank/DDBJ whole genome shotgun (WGS) entry which is preliminary data.</text>
</comment>
<evidence type="ECO:0000313" key="3">
    <source>
        <dbReference type="EMBL" id="MBZ7986510.1"/>
    </source>
</evidence>
<dbReference type="InterPro" id="IPR008927">
    <property type="entry name" value="6-PGluconate_DH-like_C_sf"/>
</dbReference>
<feature type="domain" description="Prephenate/arogenate dehydrogenase" evidence="2">
    <location>
        <begin position="1"/>
        <end position="277"/>
    </location>
</feature>
<dbReference type="Gene3D" id="1.10.3660.10">
    <property type="entry name" value="6-phosphogluconate dehydrogenase C-terminal like domain"/>
    <property type="match status" value="1"/>
</dbReference>
<dbReference type="SUPFAM" id="SSF51735">
    <property type="entry name" value="NAD(P)-binding Rossmann-fold domains"/>
    <property type="match status" value="1"/>
</dbReference>
<reference evidence="3 4" key="1">
    <citation type="submission" date="2020-07" db="EMBL/GenBank/DDBJ databases">
        <title>Transfer of Campylobacter canadensis to the novel genus Avispirillum gen. nov., that also includes two novel species recovered from migratory waterfowl: Avispirillum anseris sp. nov. and Avispirillum brantae sp. nov.</title>
        <authorList>
            <person name="Miller W.G."/>
            <person name="Chapman M.H."/>
            <person name="Yee E."/>
            <person name="Inglis G.D."/>
        </authorList>
    </citation>
    <scope>NUCLEOTIDE SEQUENCE [LARGE SCALE GENOMIC DNA]</scope>
    <source>
        <strain evidence="3 4">L283</strain>
    </source>
</reference>
<dbReference type="Pfam" id="PF02153">
    <property type="entry name" value="PDH_N"/>
    <property type="match status" value="1"/>
</dbReference>
<dbReference type="PANTHER" id="PTHR21363:SF0">
    <property type="entry name" value="PREPHENATE DEHYDROGENASE [NADP(+)]"/>
    <property type="match status" value="1"/>
</dbReference>
<dbReference type="Pfam" id="PF20463">
    <property type="entry name" value="PDH_C"/>
    <property type="match status" value="1"/>
</dbReference>
<evidence type="ECO:0000313" key="4">
    <source>
        <dbReference type="Proteomes" id="UP000786183"/>
    </source>
</evidence>
<evidence type="ECO:0000259" key="2">
    <source>
        <dbReference type="PROSITE" id="PS51176"/>
    </source>
</evidence>
<dbReference type="Gene3D" id="3.40.50.720">
    <property type="entry name" value="NAD(P)-binding Rossmann-like Domain"/>
    <property type="match status" value="1"/>
</dbReference>
<name>A0ABS7WR92_9BACT</name>
<dbReference type="InterPro" id="IPR046825">
    <property type="entry name" value="PDH_C"/>
</dbReference>
<dbReference type="InterPro" id="IPR003099">
    <property type="entry name" value="Prephen_DH"/>
</dbReference>
<dbReference type="InterPro" id="IPR050812">
    <property type="entry name" value="Preph/Arog_dehydrog"/>
</dbReference>
<accession>A0ABS7WR92</accession>
<keyword evidence="1 3" id="KW-0560">Oxidoreductase</keyword>
<proteinExistence type="predicted"/>
<dbReference type="InterPro" id="IPR046826">
    <property type="entry name" value="PDH_N"/>
</dbReference>
<dbReference type="EMBL" id="JACGBB010000001">
    <property type="protein sequence ID" value="MBZ7986510.1"/>
    <property type="molecule type" value="Genomic_DNA"/>
</dbReference>
<organism evidence="3 4">
    <name type="scientific">Campylobacter canadensis</name>
    <dbReference type="NCBI Taxonomy" id="449520"/>
    <lineage>
        <taxon>Bacteria</taxon>
        <taxon>Pseudomonadati</taxon>
        <taxon>Campylobacterota</taxon>
        <taxon>Epsilonproteobacteria</taxon>
        <taxon>Campylobacterales</taxon>
        <taxon>Campylobacteraceae</taxon>
        <taxon>Campylobacter</taxon>
    </lineage>
</organism>
<protein>
    <submittedName>
        <fullName evidence="3">Prephenate dehydrogenase</fullName>
        <ecNumber evidence="3">1.3.1.12</ecNumber>
    </submittedName>
</protein>
<sequence length="277" mass="31297">MKAVVIGLGLIGGSLALNLKQNKFINCVYGIDLNKEHLKEALELGLIHQEISFDNINECDLIFLCTPVSAIISIIKELSKLNLSKNTSIIEFGSTKESIKKAIPSELKSQFILAHPMAGTENSGPKAAFKELFTNAVCVLCIDKEVNNFHEHRIIELLSSLKMRLVFMDEKEHDHHSAIISHLPHIISFSLANYVLACEDKKHILNLAGGSFSDMSRIAKSSPLMWQNIFKENKENVLASLKDFKEELKKFEDFVNNDDYEALFKWLQNANELRKIL</sequence>
<dbReference type="NCBIfam" id="NF006307">
    <property type="entry name" value="PRK08507.1"/>
    <property type="match status" value="1"/>
</dbReference>
<dbReference type="EC" id="1.3.1.12" evidence="3"/>
<dbReference type="SUPFAM" id="SSF48179">
    <property type="entry name" value="6-phosphogluconate dehydrogenase C-terminal domain-like"/>
    <property type="match status" value="1"/>
</dbReference>
<gene>
    <name evidence="3" type="ORF">AVCANL283_00090</name>
</gene>
<keyword evidence="4" id="KW-1185">Reference proteome</keyword>
<dbReference type="PANTHER" id="PTHR21363">
    <property type="entry name" value="PREPHENATE DEHYDROGENASE"/>
    <property type="match status" value="1"/>
</dbReference>
<dbReference type="GO" id="GO:0008977">
    <property type="term" value="F:prephenate dehydrogenase (NAD+) activity"/>
    <property type="evidence" value="ECO:0007669"/>
    <property type="project" value="UniProtKB-EC"/>
</dbReference>
<evidence type="ECO:0000256" key="1">
    <source>
        <dbReference type="ARBA" id="ARBA00023002"/>
    </source>
</evidence>
<dbReference type="Proteomes" id="UP000786183">
    <property type="component" value="Unassembled WGS sequence"/>
</dbReference>
<dbReference type="InterPro" id="IPR036291">
    <property type="entry name" value="NAD(P)-bd_dom_sf"/>
</dbReference>
<dbReference type="PROSITE" id="PS51176">
    <property type="entry name" value="PDH_ADH"/>
    <property type="match status" value="1"/>
</dbReference>